<dbReference type="Gene3D" id="3.90.25.10">
    <property type="entry name" value="UDP-galactose 4-epimerase, domain 1"/>
    <property type="match status" value="1"/>
</dbReference>
<evidence type="ECO:0000256" key="9">
    <source>
        <dbReference type="RuleBase" id="RU366046"/>
    </source>
</evidence>
<evidence type="ECO:0000313" key="11">
    <source>
        <dbReference type="EMBL" id="PMS36936.1"/>
    </source>
</evidence>
<dbReference type="RefSeq" id="WP_018442319.1">
    <property type="nucleotide sequence ID" value="NZ_KB890187.1"/>
</dbReference>
<evidence type="ECO:0000259" key="10">
    <source>
        <dbReference type="Pfam" id="PF16363"/>
    </source>
</evidence>
<proteinExistence type="inferred from homology"/>
<evidence type="ECO:0000256" key="1">
    <source>
        <dbReference type="ARBA" id="ARBA00000083"/>
    </source>
</evidence>
<evidence type="ECO:0000256" key="8">
    <source>
        <dbReference type="ARBA" id="ARBA00023235"/>
    </source>
</evidence>
<dbReference type="Proteomes" id="UP000235777">
    <property type="component" value="Unassembled WGS sequence"/>
</dbReference>
<evidence type="ECO:0000313" key="12">
    <source>
        <dbReference type="Proteomes" id="UP000235777"/>
    </source>
</evidence>
<dbReference type="EMBL" id="PNYC01000005">
    <property type="protein sequence ID" value="PMS36936.1"/>
    <property type="molecule type" value="Genomic_DNA"/>
</dbReference>
<dbReference type="GO" id="GO:0006012">
    <property type="term" value="P:galactose metabolic process"/>
    <property type="evidence" value="ECO:0007669"/>
    <property type="project" value="UniProtKB-UniPathway"/>
</dbReference>
<sequence length="340" mass="37157">MANNGTILVTGGAGFIGSHTAVELLDSGYDVVIVDNLVNSKREAVRRIEKIAGRSVAFYEADVRDTVALERIFSAHPIEAAIHFAALKAVGESVAKPVDYYRNNLDGLLVLLDAMRAHDVKRFVFSSSATVYGVPERSPIDESFPLSATNPYGQTKLMSEQILRDVERADPSWRIAILRYFNPVGAHESGLIGEDPAGIPNNLMPYVAQVAVGKLEKLRVFGSDYETPDGTGVRDYIHVVDLARGHTAALDALKKRDASLTVNLGTGRGYSVLEIVRAFEAASGRPVPYELVARRPGDVASCFASTTEAEKLLGWRAEHGIERMCVDHWRWQSMNPDGFA</sequence>
<dbReference type="AlphaFoldDB" id="A0A2N7X597"/>
<accession>A0A2N7X597</accession>
<evidence type="ECO:0000256" key="5">
    <source>
        <dbReference type="ARBA" id="ARBA00013189"/>
    </source>
</evidence>
<dbReference type="SUPFAM" id="SSF51735">
    <property type="entry name" value="NAD(P)-binding Rossmann-fold domains"/>
    <property type="match status" value="1"/>
</dbReference>
<dbReference type="GO" id="GO:0005829">
    <property type="term" value="C:cytosol"/>
    <property type="evidence" value="ECO:0007669"/>
    <property type="project" value="TreeGrafter"/>
</dbReference>
<reference evidence="11 12" key="1">
    <citation type="submission" date="2018-01" db="EMBL/GenBank/DDBJ databases">
        <title>Whole genome analyses suggest that Burkholderia sensu lato contains two further novel genera in the rhizoxinica-symbiotica group Mycetohabitans gen. nov., and Trinickia gen. nov.: implications for the evolution of diazotrophy and nodulation in the Burkholderiaceae.</title>
        <authorList>
            <person name="Estrada-de los Santos P."/>
            <person name="Palmer M."/>
            <person name="Chavez-Ramirez B."/>
            <person name="Beukes C."/>
            <person name="Steenkamp E.T."/>
            <person name="Hirsch A.M."/>
            <person name="Manyaka P."/>
            <person name="Maluk M."/>
            <person name="Lafos M."/>
            <person name="Crook M."/>
            <person name="Gross E."/>
            <person name="Simon M.F."/>
            <person name="Bueno dos Reis Junior F."/>
            <person name="Poole P.S."/>
            <person name="Venter S.N."/>
            <person name="James E.K."/>
        </authorList>
    </citation>
    <scope>NUCLEOTIDE SEQUENCE [LARGE SCALE GENOMIC DNA]</scope>
    <source>
        <strain evidence="11 12">JPY 581</strain>
    </source>
</reference>
<gene>
    <name evidence="11" type="primary">galE</name>
    <name evidence="11" type="ORF">C0Z20_09350</name>
</gene>
<dbReference type="PANTHER" id="PTHR43725:SF47">
    <property type="entry name" value="UDP-GLUCOSE 4-EPIMERASE"/>
    <property type="match status" value="1"/>
</dbReference>
<dbReference type="STRING" id="863227.GCA_000373005_03729"/>
<keyword evidence="9" id="KW-0119">Carbohydrate metabolism</keyword>
<dbReference type="CDD" id="cd05247">
    <property type="entry name" value="UDP_G4E_1_SDR_e"/>
    <property type="match status" value="1"/>
</dbReference>
<comment type="catalytic activity">
    <reaction evidence="1 9">
        <text>UDP-alpha-D-glucose = UDP-alpha-D-galactose</text>
        <dbReference type="Rhea" id="RHEA:22168"/>
        <dbReference type="ChEBI" id="CHEBI:58885"/>
        <dbReference type="ChEBI" id="CHEBI:66914"/>
        <dbReference type="EC" id="5.1.3.2"/>
    </reaction>
</comment>
<dbReference type="PANTHER" id="PTHR43725">
    <property type="entry name" value="UDP-GLUCOSE 4-EPIMERASE"/>
    <property type="match status" value="1"/>
</dbReference>
<name>A0A2N7X597_9BURK</name>
<dbReference type="UniPathway" id="UPA00214"/>
<keyword evidence="8 9" id="KW-0413">Isomerase</keyword>
<comment type="cofactor">
    <cofactor evidence="2 9">
        <name>NAD(+)</name>
        <dbReference type="ChEBI" id="CHEBI:57540"/>
    </cofactor>
</comment>
<dbReference type="GO" id="GO:0003978">
    <property type="term" value="F:UDP-glucose 4-epimerase activity"/>
    <property type="evidence" value="ECO:0007669"/>
    <property type="project" value="UniProtKB-UniRule"/>
</dbReference>
<evidence type="ECO:0000256" key="3">
    <source>
        <dbReference type="ARBA" id="ARBA00004947"/>
    </source>
</evidence>
<dbReference type="NCBIfam" id="NF007956">
    <property type="entry name" value="PRK10675.1"/>
    <property type="match status" value="1"/>
</dbReference>
<evidence type="ECO:0000256" key="7">
    <source>
        <dbReference type="ARBA" id="ARBA00023027"/>
    </source>
</evidence>
<dbReference type="InterPro" id="IPR005886">
    <property type="entry name" value="UDP_G4E"/>
</dbReference>
<dbReference type="NCBIfam" id="TIGR01179">
    <property type="entry name" value="galE"/>
    <property type="match status" value="1"/>
</dbReference>
<dbReference type="EC" id="5.1.3.2" evidence="5 9"/>
<keyword evidence="12" id="KW-1185">Reference proteome</keyword>
<comment type="caution">
    <text evidence="11">The sequence shown here is derived from an EMBL/GenBank/DDBJ whole genome shotgun (WGS) entry which is preliminary data.</text>
</comment>
<dbReference type="InterPro" id="IPR036291">
    <property type="entry name" value="NAD(P)-bd_dom_sf"/>
</dbReference>
<comment type="pathway">
    <text evidence="3 9">Carbohydrate metabolism; galactose metabolism.</text>
</comment>
<comment type="similarity">
    <text evidence="4 9">Belongs to the NAD(P)-dependent epimerase/dehydratase family.</text>
</comment>
<protein>
    <recommendedName>
        <fullName evidence="6 9">UDP-glucose 4-epimerase</fullName>
        <ecNumber evidence="5 9">5.1.3.2</ecNumber>
    </recommendedName>
</protein>
<dbReference type="InterPro" id="IPR016040">
    <property type="entry name" value="NAD(P)-bd_dom"/>
</dbReference>
<evidence type="ECO:0000256" key="4">
    <source>
        <dbReference type="ARBA" id="ARBA00007637"/>
    </source>
</evidence>
<evidence type="ECO:0000256" key="6">
    <source>
        <dbReference type="ARBA" id="ARBA00018569"/>
    </source>
</evidence>
<comment type="subunit">
    <text evidence="9">Homodimer.</text>
</comment>
<feature type="domain" description="NAD(P)-binding" evidence="10">
    <location>
        <begin position="8"/>
        <end position="325"/>
    </location>
</feature>
<dbReference type="Pfam" id="PF16363">
    <property type="entry name" value="GDP_Man_Dehyd"/>
    <property type="match status" value="1"/>
</dbReference>
<organism evidence="11 12">
    <name type="scientific">Trinickia symbiotica</name>
    <dbReference type="NCBI Taxonomy" id="863227"/>
    <lineage>
        <taxon>Bacteria</taxon>
        <taxon>Pseudomonadati</taxon>
        <taxon>Pseudomonadota</taxon>
        <taxon>Betaproteobacteria</taxon>
        <taxon>Burkholderiales</taxon>
        <taxon>Burkholderiaceae</taxon>
        <taxon>Trinickia</taxon>
    </lineage>
</organism>
<evidence type="ECO:0000256" key="2">
    <source>
        <dbReference type="ARBA" id="ARBA00001911"/>
    </source>
</evidence>
<keyword evidence="7 9" id="KW-0520">NAD</keyword>
<dbReference type="OrthoDB" id="9803010at2"/>
<dbReference type="Gene3D" id="3.40.50.720">
    <property type="entry name" value="NAD(P)-binding Rossmann-like Domain"/>
    <property type="match status" value="1"/>
</dbReference>